<evidence type="ECO:0000256" key="1">
    <source>
        <dbReference type="ARBA" id="ARBA00023002"/>
    </source>
</evidence>
<dbReference type="RefSeq" id="WP_073455492.1">
    <property type="nucleotide sequence ID" value="NZ_CALGVN010000036.1"/>
</dbReference>
<keyword evidence="4" id="KW-1185">Reference proteome</keyword>
<evidence type="ECO:0000259" key="2">
    <source>
        <dbReference type="Pfam" id="PF00171"/>
    </source>
</evidence>
<dbReference type="InterPro" id="IPR015590">
    <property type="entry name" value="Aldehyde_DH_dom"/>
</dbReference>
<dbReference type="Gene3D" id="3.40.605.10">
    <property type="entry name" value="Aldehyde Dehydrogenase, Chain A, domain 1"/>
    <property type="match status" value="1"/>
</dbReference>
<accession>A0A1M6PPI5</accession>
<reference evidence="3 4" key="1">
    <citation type="submission" date="2016-11" db="EMBL/GenBank/DDBJ databases">
        <authorList>
            <person name="Jaros S."/>
            <person name="Januszkiewicz K."/>
            <person name="Wedrychowicz H."/>
        </authorList>
    </citation>
    <scope>NUCLEOTIDE SEQUENCE [LARGE SCALE GENOMIC DNA]</scope>
    <source>
        <strain evidence="3 4">DSM 43832</strain>
    </source>
</reference>
<dbReference type="OrthoDB" id="6882680at2"/>
<sequence length="450" mass="46351">MCTALSTDDAIGSSLLDVLQERFTRNLIGGSWRFPAAPYDFEIRSPVDSEVIAVVPLSSRFDVAAAISAARAASAGPWSAPAERADLLRALLDHLDRLRTEIAGLQSAESGLSPADSRLVVDVTLREIRQDLARGAAPAERPGVVGHILSWGAPFAEALTSVWPALLRGHTVVVKPSLRAPLSAAFLGLLAEQAGLPAGVVNVVQGTGPDVGAELIRRRDLAGLGVRGNVRTTTAAARARTGVPLQLVRAGGNVCLVGPEPTGVATLAGHVARLVGMNSAGGVFALPLVVVSADVAASVVRALVERLAGVRAAPLPSDAVRARCLARIEALVGAGARVRLGGARVPDDVEHRMGWRVPPTVLDLGDPRSAAAVLHRDTEPIGPVLGVLTVTDAAEIAAALPPSCADGVAWVHGFAGHRVPDLPHGRIVTGPAADLAGALTIPPSWLGRAR</sequence>
<dbReference type="InterPro" id="IPR016163">
    <property type="entry name" value="Ald_DH_C"/>
</dbReference>
<dbReference type="AlphaFoldDB" id="A0A1M6PPI5"/>
<dbReference type="STRING" id="1848.SAMN05443637_102385"/>
<feature type="domain" description="Aldehyde dehydrogenase" evidence="2">
    <location>
        <begin position="40"/>
        <end position="397"/>
    </location>
</feature>
<dbReference type="Pfam" id="PF00171">
    <property type="entry name" value="Aldedh"/>
    <property type="match status" value="1"/>
</dbReference>
<evidence type="ECO:0000313" key="4">
    <source>
        <dbReference type="Proteomes" id="UP000184363"/>
    </source>
</evidence>
<name>A0A1M6PPI5_PSETH</name>
<dbReference type="Proteomes" id="UP000184363">
    <property type="component" value="Unassembled WGS sequence"/>
</dbReference>
<evidence type="ECO:0000313" key="3">
    <source>
        <dbReference type="EMBL" id="SHK09840.1"/>
    </source>
</evidence>
<organism evidence="3 4">
    <name type="scientific">Pseudonocardia thermophila</name>
    <dbReference type="NCBI Taxonomy" id="1848"/>
    <lineage>
        <taxon>Bacteria</taxon>
        <taxon>Bacillati</taxon>
        <taxon>Actinomycetota</taxon>
        <taxon>Actinomycetes</taxon>
        <taxon>Pseudonocardiales</taxon>
        <taxon>Pseudonocardiaceae</taxon>
        <taxon>Pseudonocardia</taxon>
    </lineage>
</organism>
<dbReference type="EMBL" id="FRAP01000002">
    <property type="protein sequence ID" value="SHK09840.1"/>
    <property type="molecule type" value="Genomic_DNA"/>
</dbReference>
<dbReference type="Gene3D" id="3.40.309.10">
    <property type="entry name" value="Aldehyde Dehydrogenase, Chain A, domain 2"/>
    <property type="match status" value="1"/>
</dbReference>
<dbReference type="GO" id="GO:0016620">
    <property type="term" value="F:oxidoreductase activity, acting on the aldehyde or oxo group of donors, NAD or NADP as acceptor"/>
    <property type="evidence" value="ECO:0007669"/>
    <property type="project" value="InterPro"/>
</dbReference>
<keyword evidence="1" id="KW-0560">Oxidoreductase</keyword>
<protein>
    <submittedName>
        <fullName evidence="3">Betaine-aldehyde dehydrogenase</fullName>
    </submittedName>
</protein>
<proteinExistence type="predicted"/>
<dbReference type="PANTHER" id="PTHR11699">
    <property type="entry name" value="ALDEHYDE DEHYDROGENASE-RELATED"/>
    <property type="match status" value="1"/>
</dbReference>
<dbReference type="SUPFAM" id="SSF53720">
    <property type="entry name" value="ALDH-like"/>
    <property type="match status" value="1"/>
</dbReference>
<dbReference type="InterPro" id="IPR016162">
    <property type="entry name" value="Ald_DH_N"/>
</dbReference>
<gene>
    <name evidence="3" type="ORF">SAMN05443637_102385</name>
</gene>
<dbReference type="InterPro" id="IPR016161">
    <property type="entry name" value="Ald_DH/histidinol_DH"/>
</dbReference>